<keyword evidence="2" id="KW-0378">Hydrolase</keyword>
<dbReference type="SMART" id="SM00796">
    <property type="entry name" value="AHS1"/>
    <property type="match status" value="1"/>
</dbReference>
<gene>
    <name evidence="5" type="ORF">CLV43_1034</name>
</gene>
<dbReference type="Gene3D" id="3.30.1360.40">
    <property type="match status" value="1"/>
</dbReference>
<dbReference type="GO" id="GO:0005524">
    <property type="term" value="F:ATP binding"/>
    <property type="evidence" value="ECO:0007669"/>
    <property type="project" value="UniProtKB-KW"/>
</dbReference>
<dbReference type="AlphaFoldDB" id="A0A2T0TC87"/>
<dbReference type="EMBL" id="PVTF01000003">
    <property type="protein sequence ID" value="PRY43265.1"/>
    <property type="molecule type" value="Genomic_DNA"/>
</dbReference>
<dbReference type="Proteomes" id="UP000239494">
    <property type="component" value="Unassembled WGS sequence"/>
</dbReference>
<dbReference type="GO" id="GO:0016787">
    <property type="term" value="F:hydrolase activity"/>
    <property type="evidence" value="ECO:0007669"/>
    <property type="project" value="UniProtKB-KW"/>
</dbReference>
<dbReference type="InterPro" id="IPR010016">
    <property type="entry name" value="PxpB"/>
</dbReference>
<dbReference type="InterPro" id="IPR029000">
    <property type="entry name" value="Cyclophilin-like_dom_sf"/>
</dbReference>
<dbReference type="Gene3D" id="2.40.100.10">
    <property type="entry name" value="Cyclophilin-like"/>
    <property type="match status" value="1"/>
</dbReference>
<dbReference type="NCBIfam" id="TIGR00370">
    <property type="entry name" value="5-oxoprolinase subunit PxpB"/>
    <property type="match status" value="1"/>
</dbReference>
<dbReference type="PANTHER" id="PTHR34698">
    <property type="entry name" value="5-OXOPROLINASE SUBUNIT B"/>
    <property type="match status" value="1"/>
</dbReference>
<proteinExistence type="predicted"/>
<evidence type="ECO:0000256" key="2">
    <source>
        <dbReference type="ARBA" id="ARBA00022801"/>
    </source>
</evidence>
<comment type="caution">
    <text evidence="5">The sequence shown here is derived from an EMBL/GenBank/DDBJ whole genome shotgun (WGS) entry which is preliminary data.</text>
</comment>
<dbReference type="InterPro" id="IPR003833">
    <property type="entry name" value="CT_C_D"/>
</dbReference>
<keyword evidence="3" id="KW-0067">ATP-binding</keyword>
<protein>
    <submittedName>
        <fullName evidence="5">KipI family sensor histidine kinase inhibitor</fullName>
    </submittedName>
</protein>
<accession>A0A2T0TC87</accession>
<name>A0A2T0TC87_9PSEU</name>
<evidence type="ECO:0000259" key="4">
    <source>
        <dbReference type="SMART" id="SM00796"/>
    </source>
</evidence>
<evidence type="ECO:0000256" key="3">
    <source>
        <dbReference type="ARBA" id="ARBA00022840"/>
    </source>
</evidence>
<dbReference type="SUPFAM" id="SSF160467">
    <property type="entry name" value="PH0987 N-terminal domain-like"/>
    <property type="match status" value="1"/>
</dbReference>
<dbReference type="PANTHER" id="PTHR34698:SF2">
    <property type="entry name" value="5-OXOPROLINASE SUBUNIT B"/>
    <property type="match status" value="1"/>
</dbReference>
<dbReference type="OrthoDB" id="9778567at2"/>
<evidence type="ECO:0000313" key="5">
    <source>
        <dbReference type="EMBL" id="PRY43265.1"/>
    </source>
</evidence>
<dbReference type="RefSeq" id="WP_106186874.1">
    <property type="nucleotide sequence ID" value="NZ_PVTF01000003.1"/>
</dbReference>
<sequence length="202" mass="21473">MRLRRCGSEAVLVEVDSLGEVAAVRVAVRAAELPEVVDVVPAARTVLVSVRPGAGLAGVRRVLDGVDLGHVVEVASREVRIPVRYDGPDLDLVARTAELSTAEVVELHSGTEYEVAFCGFAPGFGYLVGLPEVLRQPRLDSPRTKVPAGSVAIAGEFTAAYPRATPGGWRLLGRTDAVLFDPRRDEPALLAPGDRVRFEVAG</sequence>
<evidence type="ECO:0000256" key="1">
    <source>
        <dbReference type="ARBA" id="ARBA00022741"/>
    </source>
</evidence>
<reference evidence="5 6" key="1">
    <citation type="submission" date="2018-03" db="EMBL/GenBank/DDBJ databases">
        <title>Genomic Encyclopedia of Archaeal and Bacterial Type Strains, Phase II (KMG-II): from individual species to whole genera.</title>
        <authorList>
            <person name="Goeker M."/>
        </authorList>
    </citation>
    <scope>NUCLEOTIDE SEQUENCE [LARGE SCALE GENOMIC DNA]</scope>
    <source>
        <strain evidence="5 6">DSM 44720</strain>
    </source>
</reference>
<keyword evidence="6" id="KW-1185">Reference proteome</keyword>
<dbReference type="SUPFAM" id="SSF50891">
    <property type="entry name" value="Cyclophilin-like"/>
    <property type="match status" value="1"/>
</dbReference>
<feature type="domain" description="Carboxyltransferase" evidence="4">
    <location>
        <begin position="1"/>
        <end position="190"/>
    </location>
</feature>
<keyword evidence="1" id="KW-0547">Nucleotide-binding</keyword>
<organism evidence="5 6">
    <name type="scientific">Umezawaea tangerina</name>
    <dbReference type="NCBI Taxonomy" id="84725"/>
    <lineage>
        <taxon>Bacteria</taxon>
        <taxon>Bacillati</taxon>
        <taxon>Actinomycetota</taxon>
        <taxon>Actinomycetes</taxon>
        <taxon>Pseudonocardiales</taxon>
        <taxon>Pseudonocardiaceae</taxon>
        <taxon>Umezawaea</taxon>
    </lineage>
</organism>
<dbReference type="Pfam" id="PF02682">
    <property type="entry name" value="CT_C_D"/>
    <property type="match status" value="1"/>
</dbReference>
<evidence type="ECO:0000313" key="6">
    <source>
        <dbReference type="Proteomes" id="UP000239494"/>
    </source>
</evidence>